<evidence type="ECO:0000313" key="5">
    <source>
        <dbReference type="EMBL" id="KJF42109.1"/>
    </source>
</evidence>
<reference evidence="5 6" key="1">
    <citation type="submission" date="2014-09" db="EMBL/GenBank/DDBJ databases">
        <title>Draft Genome Sequence of Draconibacterium sp. JN14CK-3.</title>
        <authorList>
            <person name="Dong C."/>
            <person name="Lai Q."/>
            <person name="Shao Z."/>
        </authorList>
    </citation>
    <scope>NUCLEOTIDE SEQUENCE [LARGE SCALE GENOMIC DNA]</scope>
    <source>
        <strain evidence="5 6">JN14CK-3</strain>
    </source>
</reference>
<dbReference type="Proteomes" id="UP000032544">
    <property type="component" value="Unassembled WGS sequence"/>
</dbReference>
<dbReference type="AlphaFoldDB" id="A0A0D8J5R0"/>
<sequence length="267" mass="30690">MINDQIKISKIVQSRHIKPQGNYYSIIWIRGAVKGILINKVLYENIANTMFFLNPSFEWEIIKENEAQSSGYIMYLSDPIMNQPVLSRLEINVVRILHSDTVHRAQLAPGIEIRVQAVLEMLDELLTTNLNHKEDAIMGLVNTFFVYCDGQCNIKSPISKHSSKATLVYKFKRLLSENVTELQKVNDYSDRLNVSSTYLNESIREVLGVSAKSLIIEQLVMRSRHALKFTDKSSKEIAYELGFSSPEYFTAFCKKHIGYSPLEYRKL</sequence>
<dbReference type="RefSeq" id="WP_045032865.1">
    <property type="nucleotide sequence ID" value="NZ_JRHC01000006.1"/>
</dbReference>
<keyword evidence="1" id="KW-0805">Transcription regulation</keyword>
<proteinExistence type="predicted"/>
<feature type="domain" description="HTH araC/xylS-type" evidence="4">
    <location>
        <begin position="169"/>
        <end position="267"/>
    </location>
</feature>
<comment type="caution">
    <text evidence="5">The sequence shown here is derived from an EMBL/GenBank/DDBJ whole genome shotgun (WGS) entry which is preliminary data.</text>
</comment>
<name>A0A0D8J5R0_9BACT</name>
<evidence type="ECO:0000256" key="3">
    <source>
        <dbReference type="ARBA" id="ARBA00023163"/>
    </source>
</evidence>
<dbReference type="InterPro" id="IPR018060">
    <property type="entry name" value="HTH_AraC"/>
</dbReference>
<dbReference type="SMART" id="SM00342">
    <property type="entry name" value="HTH_ARAC"/>
    <property type="match status" value="1"/>
</dbReference>
<dbReference type="STRING" id="1544798.LH29_20010"/>
<protein>
    <submittedName>
        <fullName evidence="5">AraC family transcriptional regulator</fullName>
    </submittedName>
</protein>
<dbReference type="SUPFAM" id="SSF46689">
    <property type="entry name" value="Homeodomain-like"/>
    <property type="match status" value="1"/>
</dbReference>
<evidence type="ECO:0000259" key="4">
    <source>
        <dbReference type="PROSITE" id="PS01124"/>
    </source>
</evidence>
<organism evidence="5 6">
    <name type="scientific">Draconibacterium sediminis</name>
    <dbReference type="NCBI Taxonomy" id="1544798"/>
    <lineage>
        <taxon>Bacteria</taxon>
        <taxon>Pseudomonadati</taxon>
        <taxon>Bacteroidota</taxon>
        <taxon>Bacteroidia</taxon>
        <taxon>Marinilabiliales</taxon>
        <taxon>Prolixibacteraceae</taxon>
        <taxon>Draconibacterium</taxon>
    </lineage>
</organism>
<keyword evidence="3" id="KW-0804">Transcription</keyword>
<evidence type="ECO:0000256" key="1">
    <source>
        <dbReference type="ARBA" id="ARBA00023015"/>
    </source>
</evidence>
<dbReference type="EMBL" id="JRHC01000006">
    <property type="protein sequence ID" value="KJF42109.1"/>
    <property type="molecule type" value="Genomic_DNA"/>
</dbReference>
<dbReference type="PANTHER" id="PTHR43280">
    <property type="entry name" value="ARAC-FAMILY TRANSCRIPTIONAL REGULATOR"/>
    <property type="match status" value="1"/>
</dbReference>
<dbReference type="PROSITE" id="PS01124">
    <property type="entry name" value="HTH_ARAC_FAMILY_2"/>
    <property type="match status" value="1"/>
</dbReference>
<dbReference type="Gene3D" id="1.10.10.60">
    <property type="entry name" value="Homeodomain-like"/>
    <property type="match status" value="1"/>
</dbReference>
<dbReference type="InterPro" id="IPR009057">
    <property type="entry name" value="Homeodomain-like_sf"/>
</dbReference>
<dbReference type="GO" id="GO:0043565">
    <property type="term" value="F:sequence-specific DNA binding"/>
    <property type="evidence" value="ECO:0007669"/>
    <property type="project" value="InterPro"/>
</dbReference>
<keyword evidence="2" id="KW-0238">DNA-binding</keyword>
<accession>A0A0D8J5R0</accession>
<evidence type="ECO:0000313" key="6">
    <source>
        <dbReference type="Proteomes" id="UP000032544"/>
    </source>
</evidence>
<evidence type="ECO:0000256" key="2">
    <source>
        <dbReference type="ARBA" id="ARBA00023125"/>
    </source>
</evidence>
<keyword evidence="6" id="KW-1185">Reference proteome</keyword>
<dbReference type="Pfam" id="PF12833">
    <property type="entry name" value="HTH_18"/>
    <property type="match status" value="1"/>
</dbReference>
<dbReference type="PANTHER" id="PTHR43280:SF32">
    <property type="entry name" value="TRANSCRIPTIONAL REGULATORY PROTEIN"/>
    <property type="match status" value="1"/>
</dbReference>
<dbReference type="OrthoDB" id="1096411at2"/>
<dbReference type="PATRIC" id="fig|1544798.3.peg.4177"/>
<gene>
    <name evidence="5" type="ORF">LH29_20010</name>
</gene>
<dbReference type="GO" id="GO:0003700">
    <property type="term" value="F:DNA-binding transcription factor activity"/>
    <property type="evidence" value="ECO:0007669"/>
    <property type="project" value="InterPro"/>
</dbReference>